<evidence type="ECO:0000313" key="3">
    <source>
        <dbReference type="EMBL" id="ODV64718.1"/>
    </source>
</evidence>
<organism evidence="3 4">
    <name type="scientific">Hyphopichia burtonii NRRL Y-1933</name>
    <dbReference type="NCBI Taxonomy" id="984485"/>
    <lineage>
        <taxon>Eukaryota</taxon>
        <taxon>Fungi</taxon>
        <taxon>Dikarya</taxon>
        <taxon>Ascomycota</taxon>
        <taxon>Saccharomycotina</taxon>
        <taxon>Pichiomycetes</taxon>
        <taxon>Debaryomycetaceae</taxon>
        <taxon>Hyphopichia</taxon>
    </lineage>
</organism>
<sequence length="569" mass="66205">MDFTNTQDIIDGYLRGQQARTKEQPILHSRSTSGKTRADSNNPSPHLKKRQYSGNSMIDDITVFGEEDRDNLMGGLYIDPDIDRLLRIDDLLLDLSRDNSIDLNRGIIESPTDSISIPSPIRFRSREERPEQKSKNKEPFDQDVQRLLSIGKGDVMPNFEELISKDEEEDFDDEKLLEQTHKAIQSLPVSITGNREFEKYEKMLNSAVAKAVKLTEEHRRENLEVVKERDEMRRRNQALQEEILILKQKSEKQQEKLRDNQNRINNMSKVHQEREMIMERERGLMKKRLEETNRNSNENSQLVKENELLREKLIKYKGLYEEQKKTKPTAEAEEKRQEPLKNDAIEKEGMVEELVRKLMDTISNNKKEPVETEIKEEKKTEPGKMKMLEVFEQAFEQLKNEETDPRIETPKEGEQNKMIQLLIGIRDSLDKLLNEKSAPPSSSSVKPVAETSRLKSNRSKDVMVYCQCDKRDLGDETVDSLDFTNESTSTGERPRCETCAIAMEALNRLQRENRRLKRRPRRVGRSRKILSSSTSVGGPQEDEYEDVTEEGRKEGTQTLMGQYRWNNTV</sequence>
<feature type="region of interest" description="Disordered" evidence="2">
    <location>
        <begin position="14"/>
        <end position="53"/>
    </location>
</feature>
<proteinExistence type="predicted"/>
<evidence type="ECO:0000313" key="4">
    <source>
        <dbReference type="Proteomes" id="UP000095085"/>
    </source>
</evidence>
<feature type="region of interest" description="Disordered" evidence="2">
    <location>
        <begin position="114"/>
        <end position="142"/>
    </location>
</feature>
<keyword evidence="1" id="KW-0175">Coiled coil</keyword>
<name>A0A1E4RBU0_9ASCO</name>
<dbReference type="Proteomes" id="UP000095085">
    <property type="component" value="Unassembled WGS sequence"/>
</dbReference>
<feature type="compositionally biased region" description="Basic and acidic residues" evidence="2">
    <location>
        <begin position="124"/>
        <end position="142"/>
    </location>
</feature>
<feature type="compositionally biased region" description="Polar residues" evidence="2">
    <location>
        <begin position="29"/>
        <end position="44"/>
    </location>
</feature>
<reference evidence="4" key="1">
    <citation type="submission" date="2016-05" db="EMBL/GenBank/DDBJ databases">
        <title>Comparative genomics of biotechnologically important yeasts.</title>
        <authorList>
            <consortium name="DOE Joint Genome Institute"/>
            <person name="Riley R."/>
            <person name="Haridas S."/>
            <person name="Wolfe K.H."/>
            <person name="Lopes M.R."/>
            <person name="Hittinger C.T."/>
            <person name="Goker M."/>
            <person name="Salamov A."/>
            <person name="Wisecaver J."/>
            <person name="Long T.M."/>
            <person name="Aerts A.L."/>
            <person name="Barry K."/>
            <person name="Choi C."/>
            <person name="Clum A."/>
            <person name="Coughlan A.Y."/>
            <person name="Deshpande S."/>
            <person name="Douglass A.P."/>
            <person name="Hanson S.J."/>
            <person name="Klenk H.-P."/>
            <person name="Labutti K."/>
            <person name="Lapidus A."/>
            <person name="Lindquist E."/>
            <person name="Lipzen A."/>
            <person name="Meier-Kolthoff J.P."/>
            <person name="Ohm R.A."/>
            <person name="Otillar R.P."/>
            <person name="Pangilinan J."/>
            <person name="Peng Y."/>
            <person name="Rokas A."/>
            <person name="Rosa C.A."/>
            <person name="Scheuner C."/>
            <person name="Sibirny A.A."/>
            <person name="Slot J.C."/>
            <person name="Stielow J.B."/>
            <person name="Sun H."/>
            <person name="Kurtzman C.P."/>
            <person name="Blackwell M."/>
            <person name="Grigoriev I.V."/>
            <person name="Jeffries T.W."/>
        </authorList>
    </citation>
    <scope>NUCLEOTIDE SEQUENCE [LARGE SCALE GENOMIC DNA]</scope>
    <source>
        <strain evidence="4">NRRL Y-1933</strain>
    </source>
</reference>
<feature type="compositionally biased region" description="Low complexity" evidence="2">
    <location>
        <begin position="436"/>
        <end position="449"/>
    </location>
</feature>
<accession>A0A1E4RBU0</accession>
<feature type="compositionally biased region" description="Basic residues" evidence="2">
    <location>
        <begin position="514"/>
        <end position="528"/>
    </location>
</feature>
<dbReference type="RefSeq" id="XP_020073785.1">
    <property type="nucleotide sequence ID" value="XM_020222009.1"/>
</dbReference>
<dbReference type="AlphaFoldDB" id="A0A1E4RBU0"/>
<feature type="region of interest" description="Disordered" evidence="2">
    <location>
        <begin position="434"/>
        <end position="453"/>
    </location>
</feature>
<keyword evidence="4" id="KW-1185">Reference proteome</keyword>
<evidence type="ECO:0000256" key="1">
    <source>
        <dbReference type="SAM" id="Coils"/>
    </source>
</evidence>
<gene>
    <name evidence="3" type="ORF">HYPBUDRAFT_154307</name>
</gene>
<protein>
    <submittedName>
        <fullName evidence="3">Uncharacterized protein</fullName>
    </submittedName>
</protein>
<dbReference type="EMBL" id="KV454547">
    <property type="protein sequence ID" value="ODV64718.1"/>
    <property type="molecule type" value="Genomic_DNA"/>
</dbReference>
<feature type="region of interest" description="Disordered" evidence="2">
    <location>
        <begin position="512"/>
        <end position="555"/>
    </location>
</feature>
<feature type="coiled-coil region" evidence="1">
    <location>
        <begin position="197"/>
        <end position="306"/>
    </location>
</feature>
<evidence type="ECO:0000256" key="2">
    <source>
        <dbReference type="SAM" id="MobiDB-lite"/>
    </source>
</evidence>
<dbReference type="GeneID" id="30996558"/>